<name>A0A9Q3HCD2_9BASI</name>
<evidence type="ECO:0000313" key="2">
    <source>
        <dbReference type="Proteomes" id="UP000765509"/>
    </source>
</evidence>
<dbReference type="Proteomes" id="UP000765509">
    <property type="component" value="Unassembled WGS sequence"/>
</dbReference>
<organism evidence="1 2">
    <name type="scientific">Austropuccinia psidii MF-1</name>
    <dbReference type="NCBI Taxonomy" id="1389203"/>
    <lineage>
        <taxon>Eukaryota</taxon>
        <taxon>Fungi</taxon>
        <taxon>Dikarya</taxon>
        <taxon>Basidiomycota</taxon>
        <taxon>Pucciniomycotina</taxon>
        <taxon>Pucciniomycetes</taxon>
        <taxon>Pucciniales</taxon>
        <taxon>Sphaerophragmiaceae</taxon>
        <taxon>Austropuccinia</taxon>
    </lineage>
</organism>
<dbReference type="EMBL" id="AVOT02015143">
    <property type="protein sequence ID" value="MBW0499197.1"/>
    <property type="molecule type" value="Genomic_DNA"/>
</dbReference>
<keyword evidence="2" id="KW-1185">Reference proteome</keyword>
<accession>A0A9Q3HCD2</accession>
<sequence>MDTIVDGRTLREILPTPPFIFQFNRELKPDDWRNMDQVLHLHQLLKDLFKWRMDNKRFNPAPHWEELREGFQKICLKEIPFKDIMVITKGWNANRKLKLLEKRAARIRENKATNQAIEEKLNQTENSLIPSD</sequence>
<proteinExistence type="predicted"/>
<dbReference type="AlphaFoldDB" id="A0A9Q3HCD2"/>
<gene>
    <name evidence="1" type="ORF">O181_038912</name>
</gene>
<comment type="caution">
    <text evidence="1">The sequence shown here is derived from an EMBL/GenBank/DDBJ whole genome shotgun (WGS) entry which is preliminary data.</text>
</comment>
<protein>
    <submittedName>
        <fullName evidence="1">Uncharacterized protein</fullName>
    </submittedName>
</protein>
<evidence type="ECO:0000313" key="1">
    <source>
        <dbReference type="EMBL" id="MBW0499197.1"/>
    </source>
</evidence>
<reference evidence="1" key="1">
    <citation type="submission" date="2021-03" db="EMBL/GenBank/DDBJ databases">
        <title>Draft genome sequence of rust myrtle Austropuccinia psidii MF-1, a brazilian biotype.</title>
        <authorList>
            <person name="Quecine M.C."/>
            <person name="Pachon D.M.R."/>
            <person name="Bonatelli M.L."/>
            <person name="Correr F.H."/>
            <person name="Franceschini L.M."/>
            <person name="Leite T.F."/>
            <person name="Margarido G.R.A."/>
            <person name="Almeida C.A."/>
            <person name="Ferrarezi J.A."/>
            <person name="Labate C.A."/>
        </authorList>
    </citation>
    <scope>NUCLEOTIDE SEQUENCE</scope>
    <source>
        <strain evidence="1">MF-1</strain>
    </source>
</reference>